<dbReference type="RefSeq" id="WP_255911448.1">
    <property type="nucleotide sequence ID" value="NZ_JANFQO010000003.1"/>
</dbReference>
<dbReference type="EMBL" id="JANFQO010000003">
    <property type="protein sequence ID" value="MCQ4163830.1"/>
    <property type="molecule type" value="Genomic_DNA"/>
</dbReference>
<accession>A0ABT1QP30</accession>
<feature type="chain" id="PRO_5047371681" evidence="1">
    <location>
        <begin position="23"/>
        <end position="170"/>
    </location>
</feature>
<gene>
    <name evidence="2" type="ORF">NM961_03810</name>
</gene>
<keyword evidence="3" id="KW-1185">Reference proteome</keyword>
<evidence type="ECO:0000313" key="2">
    <source>
        <dbReference type="EMBL" id="MCQ4163830.1"/>
    </source>
</evidence>
<reference evidence="2" key="1">
    <citation type="submission" date="2022-07" db="EMBL/GenBank/DDBJ databases">
        <title>Tahibacter sp., a new gammaproteobacterium isolated from the silt sample collected at pig farm.</title>
        <authorList>
            <person name="Chen H."/>
        </authorList>
    </citation>
    <scope>NUCLEOTIDE SEQUENCE</scope>
    <source>
        <strain evidence="2">P2K</strain>
    </source>
</reference>
<protein>
    <submittedName>
        <fullName evidence="2">Uncharacterized protein</fullName>
    </submittedName>
</protein>
<feature type="signal peptide" evidence="1">
    <location>
        <begin position="1"/>
        <end position="22"/>
    </location>
</feature>
<sequence>MPALARLTLALACALAPAVVFAAAAYVPLEQQLTPEQRRDTGLDGLTPAQLELLNRLLREKAEQAVDSAAKTTPQPATDAVVAGSETPRAVLMELEIRTIRSRLKGTVSGWAPGTEFQLENGQRWKVLKGEIQLRKALESPEILVVPGVAGRWFLQVDEDYPKARVYRID</sequence>
<evidence type="ECO:0000256" key="1">
    <source>
        <dbReference type="SAM" id="SignalP"/>
    </source>
</evidence>
<dbReference type="Proteomes" id="UP001165498">
    <property type="component" value="Unassembled WGS sequence"/>
</dbReference>
<proteinExistence type="predicted"/>
<name>A0ABT1QP30_9GAMM</name>
<comment type="caution">
    <text evidence="2">The sequence shown here is derived from an EMBL/GenBank/DDBJ whole genome shotgun (WGS) entry which is preliminary data.</text>
</comment>
<evidence type="ECO:0000313" key="3">
    <source>
        <dbReference type="Proteomes" id="UP001165498"/>
    </source>
</evidence>
<organism evidence="2 3">
    <name type="scientific">Tahibacter harae</name>
    <dbReference type="NCBI Taxonomy" id="2963937"/>
    <lineage>
        <taxon>Bacteria</taxon>
        <taxon>Pseudomonadati</taxon>
        <taxon>Pseudomonadota</taxon>
        <taxon>Gammaproteobacteria</taxon>
        <taxon>Lysobacterales</taxon>
        <taxon>Rhodanobacteraceae</taxon>
        <taxon>Tahibacter</taxon>
    </lineage>
</organism>
<keyword evidence="1" id="KW-0732">Signal</keyword>